<reference evidence="1 2" key="1">
    <citation type="journal article" date="2020" name="Viruses">
        <title>Diversity and Host Interactions Among Virulent and Temperate Baltic Sea Flavobacterium Phages.</title>
        <authorList>
            <person name="Nilsson E."/>
            <person name="Bayfield O.W."/>
            <person name="Lundin D."/>
            <person name="Antson A.A."/>
            <person name="Holmfeldt K."/>
        </authorList>
    </citation>
    <scope>NUCLEOTIDE SEQUENCE [LARGE SCALE GENOMIC DNA]</scope>
</reference>
<dbReference type="EMBL" id="MN812239">
    <property type="protein sequence ID" value="QHB40948.1"/>
    <property type="molecule type" value="Genomic_DNA"/>
</dbReference>
<accession>A0A6B9LP64</accession>
<evidence type="ECO:0000313" key="2">
    <source>
        <dbReference type="Proteomes" id="UP000464671"/>
    </source>
</evidence>
<organism evidence="1 2">
    <name type="scientific">Flavobacterium phage vB_FspS_tant8-1</name>
    <dbReference type="NCBI Taxonomy" id="2686278"/>
    <lineage>
        <taxon>Viruses</taxon>
        <taxon>Duplodnaviria</taxon>
        <taxon>Heunggongvirae</taxon>
        <taxon>Uroviricota</taxon>
        <taxon>Caudoviricetes</taxon>
        <taxon>Tantvirus</taxon>
        <taxon>Tantvirus tant</taxon>
    </lineage>
</organism>
<dbReference type="Proteomes" id="UP000464671">
    <property type="component" value="Segment"/>
</dbReference>
<gene>
    <name evidence="1" type="ORF">tant81_gp017</name>
</gene>
<protein>
    <submittedName>
        <fullName evidence="1">Uncharacterized protein</fullName>
    </submittedName>
</protein>
<proteinExistence type="predicted"/>
<evidence type="ECO:0000313" key="1">
    <source>
        <dbReference type="EMBL" id="QHB40948.1"/>
    </source>
</evidence>
<name>A0A6B9LP64_9CAUD</name>
<keyword evidence="2" id="KW-1185">Reference proteome</keyword>
<sequence length="72" mass="8333">MAKQTTQFGLAPETLVEMISIKGEKVFSTEIKFHEIEKIISGTHSTIKRKKGWIYKFYQKGFSQYSNVTKTN</sequence>